<evidence type="ECO:0000259" key="2">
    <source>
        <dbReference type="Pfam" id="PF02627"/>
    </source>
</evidence>
<protein>
    <submittedName>
        <fullName evidence="3">Alkylhydroperoxidase AhpD family core domain-containing protein</fullName>
    </submittedName>
</protein>
<dbReference type="EMBL" id="FNAN01000004">
    <property type="protein sequence ID" value="SDE33535.1"/>
    <property type="molecule type" value="Genomic_DNA"/>
</dbReference>
<dbReference type="Pfam" id="PF02627">
    <property type="entry name" value="CMD"/>
    <property type="match status" value="1"/>
</dbReference>
<dbReference type="Gene3D" id="1.20.1290.10">
    <property type="entry name" value="AhpD-like"/>
    <property type="match status" value="1"/>
</dbReference>
<dbReference type="SUPFAM" id="SSF69118">
    <property type="entry name" value="AhpD-like"/>
    <property type="match status" value="1"/>
</dbReference>
<evidence type="ECO:0000256" key="1">
    <source>
        <dbReference type="SAM" id="Phobius"/>
    </source>
</evidence>
<keyword evidence="3" id="KW-0560">Oxidoreductase</keyword>
<dbReference type="PANTHER" id="PTHR34846">
    <property type="entry name" value="4-CARBOXYMUCONOLACTONE DECARBOXYLASE FAMILY PROTEIN (AFU_ORTHOLOGUE AFUA_6G11590)"/>
    <property type="match status" value="1"/>
</dbReference>
<dbReference type="InterPro" id="IPR029032">
    <property type="entry name" value="AhpD-like"/>
</dbReference>
<keyword evidence="3" id="KW-0575">Peroxidase</keyword>
<dbReference type="InterPro" id="IPR003779">
    <property type="entry name" value="CMD-like"/>
</dbReference>
<accession>A0A1G7C522</accession>
<dbReference type="PANTHER" id="PTHR34846:SF10">
    <property type="entry name" value="CYTOPLASMIC PROTEIN"/>
    <property type="match status" value="1"/>
</dbReference>
<keyword evidence="4" id="KW-1185">Reference proteome</keyword>
<reference evidence="4" key="1">
    <citation type="submission" date="2016-10" db="EMBL/GenBank/DDBJ databases">
        <authorList>
            <person name="Varghese N."/>
            <person name="Submissions S."/>
        </authorList>
    </citation>
    <scope>NUCLEOTIDE SEQUENCE [LARGE SCALE GENOMIC DNA]</scope>
    <source>
        <strain evidence="4">DSM 25329</strain>
    </source>
</reference>
<gene>
    <name evidence="3" type="ORF">SAMN04487996_104381</name>
</gene>
<dbReference type="Proteomes" id="UP000198748">
    <property type="component" value="Unassembled WGS sequence"/>
</dbReference>
<dbReference type="NCBIfam" id="TIGR00778">
    <property type="entry name" value="ahpD_dom"/>
    <property type="match status" value="1"/>
</dbReference>
<dbReference type="GO" id="GO:0051920">
    <property type="term" value="F:peroxiredoxin activity"/>
    <property type="evidence" value="ECO:0007669"/>
    <property type="project" value="InterPro"/>
</dbReference>
<feature type="transmembrane region" description="Helical" evidence="1">
    <location>
        <begin position="6"/>
        <end position="27"/>
    </location>
</feature>
<keyword evidence="1" id="KW-0472">Membrane</keyword>
<evidence type="ECO:0000313" key="4">
    <source>
        <dbReference type="Proteomes" id="UP000198748"/>
    </source>
</evidence>
<dbReference type="AlphaFoldDB" id="A0A1G7C522"/>
<keyword evidence="1" id="KW-1133">Transmembrane helix</keyword>
<proteinExistence type="predicted"/>
<evidence type="ECO:0000313" key="3">
    <source>
        <dbReference type="EMBL" id="SDE33535.1"/>
    </source>
</evidence>
<dbReference type="InterPro" id="IPR004675">
    <property type="entry name" value="AhpD_core"/>
</dbReference>
<feature type="domain" description="Carboxymuconolactone decarboxylase-like" evidence="2">
    <location>
        <begin position="52"/>
        <end position="132"/>
    </location>
</feature>
<dbReference type="STRING" id="659014.SAMN04487996_104381"/>
<organism evidence="3 4">
    <name type="scientific">Dyadobacter soli</name>
    <dbReference type="NCBI Taxonomy" id="659014"/>
    <lineage>
        <taxon>Bacteria</taxon>
        <taxon>Pseudomonadati</taxon>
        <taxon>Bacteroidota</taxon>
        <taxon>Cytophagia</taxon>
        <taxon>Cytophagales</taxon>
        <taxon>Spirosomataceae</taxon>
        <taxon>Dyadobacter</taxon>
    </lineage>
</organism>
<keyword evidence="1" id="KW-0812">Transmembrane</keyword>
<name>A0A1G7C522_9BACT</name>
<sequence>MIEYFSISFALVIRSLISLFTLAYSIIQSFNHSVIHLLTMSTRKPTIELTPGAFTAVRELEKYVASTGLSKVHYKLIKIRASQLNGCGFCLDMHAKQARDLGVTEQRIYMLSAWREANIYTEEEKAILALTEQVTLIHQGGVSDEVYNRAVALLGEEYTKAVVMGVVAISAWNRIMITDQATVNALESHV</sequence>